<dbReference type="InterPro" id="IPR056966">
    <property type="entry name" value="Fn3_Dep-1_5th"/>
</dbReference>
<evidence type="ECO:0000259" key="1">
    <source>
        <dbReference type="Pfam" id="PF24940"/>
    </source>
</evidence>
<evidence type="ECO:0000313" key="2">
    <source>
        <dbReference type="WBParaSite" id="GPUH_0002644101-mRNA-1"/>
    </source>
</evidence>
<organism evidence="2">
    <name type="scientific">Gongylonema pulchrum</name>
    <dbReference type="NCBI Taxonomy" id="637853"/>
    <lineage>
        <taxon>Eukaryota</taxon>
        <taxon>Metazoa</taxon>
        <taxon>Ecdysozoa</taxon>
        <taxon>Nematoda</taxon>
        <taxon>Chromadorea</taxon>
        <taxon>Rhabditida</taxon>
        <taxon>Spirurina</taxon>
        <taxon>Spiruromorpha</taxon>
        <taxon>Spiruroidea</taxon>
        <taxon>Gongylonematidae</taxon>
        <taxon>Gongylonema</taxon>
    </lineage>
</organism>
<dbReference type="WBParaSite" id="GPUH_0002644101-mRNA-1">
    <property type="protein sequence ID" value="GPUH_0002644101-mRNA-1"/>
    <property type="gene ID" value="GPUH_0002644101"/>
</dbReference>
<reference evidence="2" key="1">
    <citation type="submission" date="2016-06" db="UniProtKB">
        <authorList>
            <consortium name="WormBaseParasite"/>
        </authorList>
    </citation>
    <scope>IDENTIFICATION</scope>
</reference>
<dbReference type="AlphaFoldDB" id="A0A183EZM0"/>
<proteinExistence type="predicted"/>
<sequence length="173" mass="19674">LVLTWPVAEMARARLDDIWENIVGADSSLHLRVDPQSKLSSNAWQEQSKRFERQRYERDPLTVPKLRHGACYKINGLHNFALANLAGNTWTMYHCVAYTWNPTTSENDLHCTYMVENDSLRAGANRSGSMGQDIPSKEGTESTVQITDLKNSKRCFGELMLSNDTLGRFMKFS</sequence>
<protein>
    <submittedName>
        <fullName evidence="2">CG32796</fullName>
    </submittedName>
</protein>
<accession>A0A183EZM0</accession>
<dbReference type="Pfam" id="PF24940">
    <property type="entry name" value="Fn3_Dep-1_5th"/>
    <property type="match status" value="1"/>
</dbReference>
<feature type="domain" description="Dep-1 fifth Fn3-like" evidence="1">
    <location>
        <begin position="1"/>
        <end position="75"/>
    </location>
</feature>
<name>A0A183EZM0_9BILA</name>